<dbReference type="Pfam" id="PF08327">
    <property type="entry name" value="AHSA1"/>
    <property type="match status" value="1"/>
</dbReference>
<dbReference type="AlphaFoldDB" id="A0A917IUD8"/>
<evidence type="ECO:0000259" key="2">
    <source>
        <dbReference type="Pfam" id="PF08327"/>
    </source>
</evidence>
<feature type="domain" description="Activator of Hsp90 ATPase homologue 1/2-like C-terminal" evidence="2">
    <location>
        <begin position="26"/>
        <end position="151"/>
    </location>
</feature>
<organism evidence="3 4">
    <name type="scientific">Filimonas zeae</name>
    <dbReference type="NCBI Taxonomy" id="1737353"/>
    <lineage>
        <taxon>Bacteria</taxon>
        <taxon>Pseudomonadati</taxon>
        <taxon>Bacteroidota</taxon>
        <taxon>Chitinophagia</taxon>
        <taxon>Chitinophagales</taxon>
        <taxon>Chitinophagaceae</taxon>
        <taxon>Filimonas</taxon>
    </lineage>
</organism>
<keyword evidence="4" id="KW-1185">Reference proteome</keyword>
<dbReference type="Gene3D" id="3.30.530.20">
    <property type="match status" value="1"/>
</dbReference>
<dbReference type="EMBL" id="BMIB01000002">
    <property type="protein sequence ID" value="GGH64728.1"/>
    <property type="molecule type" value="Genomic_DNA"/>
</dbReference>
<dbReference type="Proteomes" id="UP000627292">
    <property type="component" value="Unassembled WGS sequence"/>
</dbReference>
<proteinExistence type="inferred from homology"/>
<dbReference type="InterPro" id="IPR023393">
    <property type="entry name" value="START-like_dom_sf"/>
</dbReference>
<accession>A0A917IUD8</accession>
<comment type="similarity">
    <text evidence="1">Belongs to the AHA1 family.</text>
</comment>
<evidence type="ECO:0000313" key="4">
    <source>
        <dbReference type="Proteomes" id="UP000627292"/>
    </source>
</evidence>
<dbReference type="InterPro" id="IPR013538">
    <property type="entry name" value="ASHA1/2-like_C"/>
</dbReference>
<dbReference type="CDD" id="cd08899">
    <property type="entry name" value="SRPBCC_CalC_Aha1-like_6"/>
    <property type="match status" value="1"/>
</dbReference>
<comment type="caution">
    <text evidence="3">The sequence shown here is derived from an EMBL/GenBank/DDBJ whole genome shotgun (WGS) entry which is preliminary data.</text>
</comment>
<sequence>MENKNNSYGRFIADDTLYMERVLPGTPEKIWAYITESDKRALWLAAGEMELWPGGNVALHFYHNNLSPLPGEIPAKYKSMENGADLKGKVLVCEPPHILSFTWGDESEVTFELTAQADATRVVITHRKLKQDKANRLSVSSGWHTHMAILLAQLEGRTPDNFWQLHAGLEEAYVQVL</sequence>
<evidence type="ECO:0000313" key="3">
    <source>
        <dbReference type="EMBL" id="GGH64728.1"/>
    </source>
</evidence>
<reference evidence="3" key="1">
    <citation type="journal article" date="2014" name="Int. J. Syst. Evol. Microbiol.">
        <title>Complete genome sequence of Corynebacterium casei LMG S-19264T (=DSM 44701T), isolated from a smear-ripened cheese.</title>
        <authorList>
            <consortium name="US DOE Joint Genome Institute (JGI-PGF)"/>
            <person name="Walter F."/>
            <person name="Albersmeier A."/>
            <person name="Kalinowski J."/>
            <person name="Ruckert C."/>
        </authorList>
    </citation>
    <scope>NUCLEOTIDE SEQUENCE</scope>
    <source>
        <strain evidence="3">CGMCC 1.15290</strain>
    </source>
</reference>
<protein>
    <submittedName>
        <fullName evidence="3">ATPase</fullName>
    </submittedName>
</protein>
<name>A0A917IUD8_9BACT</name>
<gene>
    <name evidence="3" type="ORF">GCM10011379_17100</name>
</gene>
<dbReference type="SUPFAM" id="SSF55961">
    <property type="entry name" value="Bet v1-like"/>
    <property type="match status" value="1"/>
</dbReference>
<dbReference type="RefSeq" id="WP_188951614.1">
    <property type="nucleotide sequence ID" value="NZ_BMIB01000002.1"/>
</dbReference>
<reference evidence="3" key="2">
    <citation type="submission" date="2020-09" db="EMBL/GenBank/DDBJ databases">
        <authorList>
            <person name="Sun Q."/>
            <person name="Zhou Y."/>
        </authorList>
    </citation>
    <scope>NUCLEOTIDE SEQUENCE</scope>
    <source>
        <strain evidence="3">CGMCC 1.15290</strain>
    </source>
</reference>
<evidence type="ECO:0000256" key="1">
    <source>
        <dbReference type="ARBA" id="ARBA00006817"/>
    </source>
</evidence>